<accession>A0AB39N9J1</accession>
<evidence type="ECO:0000256" key="1">
    <source>
        <dbReference type="SAM" id="MobiDB-lite"/>
    </source>
</evidence>
<feature type="compositionally biased region" description="Polar residues" evidence="1">
    <location>
        <begin position="37"/>
        <end position="48"/>
    </location>
</feature>
<sequence>MPKNPRQTGKKAASAAAKVLANPKSTKAEKSAAASALSQTPSSKSKKK</sequence>
<dbReference type="RefSeq" id="WP_167828909.1">
    <property type="nucleotide sequence ID" value="NZ_CP163432.1"/>
</dbReference>
<name>A0AB39N9J1_9ACTN</name>
<reference evidence="2" key="1">
    <citation type="submission" date="2024-07" db="EMBL/GenBank/DDBJ databases">
        <authorList>
            <person name="Yu S.T."/>
        </authorList>
    </citation>
    <scope>NUCLEOTIDE SEQUENCE</scope>
    <source>
        <strain evidence="2">R11</strain>
    </source>
</reference>
<feature type="region of interest" description="Disordered" evidence="1">
    <location>
        <begin position="1"/>
        <end position="48"/>
    </location>
</feature>
<proteinExistence type="predicted"/>
<evidence type="ECO:0000313" key="2">
    <source>
        <dbReference type="EMBL" id="XDQ13834.1"/>
    </source>
</evidence>
<protein>
    <submittedName>
        <fullName evidence="2">Uncharacterized protein</fullName>
    </submittedName>
</protein>
<dbReference type="EMBL" id="CP163432">
    <property type="protein sequence ID" value="XDQ13834.1"/>
    <property type="molecule type" value="Genomic_DNA"/>
</dbReference>
<gene>
    <name evidence="2" type="ORF">AB5J55_31430</name>
</gene>
<dbReference type="AlphaFoldDB" id="A0AB39N9J1"/>
<organism evidence="2">
    <name type="scientific">Streptomyces sp. R11</name>
    <dbReference type="NCBI Taxonomy" id="3238625"/>
    <lineage>
        <taxon>Bacteria</taxon>
        <taxon>Bacillati</taxon>
        <taxon>Actinomycetota</taxon>
        <taxon>Actinomycetes</taxon>
        <taxon>Kitasatosporales</taxon>
        <taxon>Streptomycetaceae</taxon>
        <taxon>Streptomyces</taxon>
    </lineage>
</organism>